<name>A0A521FQJ5_9RHOB</name>
<accession>A0A521FQJ5</accession>
<proteinExistence type="predicted"/>
<evidence type="ECO:0000313" key="1">
    <source>
        <dbReference type="EMBL" id="SMO97741.1"/>
    </source>
</evidence>
<dbReference type="EMBL" id="FXTK01000029">
    <property type="protein sequence ID" value="SMO97741.1"/>
    <property type="molecule type" value="Genomic_DNA"/>
</dbReference>
<evidence type="ECO:0000313" key="2">
    <source>
        <dbReference type="Proteomes" id="UP000319014"/>
    </source>
</evidence>
<organism evidence="1 2">
    <name type="scientific">Paracoccus laeviglucosivorans</name>
    <dbReference type="NCBI Taxonomy" id="1197861"/>
    <lineage>
        <taxon>Bacteria</taxon>
        <taxon>Pseudomonadati</taxon>
        <taxon>Pseudomonadota</taxon>
        <taxon>Alphaproteobacteria</taxon>
        <taxon>Rhodobacterales</taxon>
        <taxon>Paracoccaceae</taxon>
        <taxon>Paracoccus</taxon>
    </lineage>
</organism>
<dbReference type="RefSeq" id="WP_185958754.1">
    <property type="nucleotide sequence ID" value="NZ_FXTK01000029.1"/>
</dbReference>
<reference evidence="1 2" key="1">
    <citation type="submission" date="2017-05" db="EMBL/GenBank/DDBJ databases">
        <authorList>
            <person name="Varghese N."/>
            <person name="Submissions S."/>
        </authorList>
    </citation>
    <scope>NUCLEOTIDE SEQUENCE [LARGE SCALE GENOMIC DNA]</scope>
    <source>
        <strain evidence="1 2">DSM 100094</strain>
    </source>
</reference>
<sequence>MTDKKKPTLTIQQAERQLGVRIDVNDPRRVLGSVQRTAELKPIEAKPKPKE</sequence>
<dbReference type="AlphaFoldDB" id="A0A521FQJ5"/>
<gene>
    <name evidence="1" type="ORF">SAMN06265221_12921</name>
</gene>
<keyword evidence="2" id="KW-1185">Reference proteome</keyword>
<dbReference type="Proteomes" id="UP000319014">
    <property type="component" value="Unassembled WGS sequence"/>
</dbReference>
<protein>
    <submittedName>
        <fullName evidence="1">Uncharacterized protein</fullName>
    </submittedName>
</protein>